<evidence type="ECO:0000313" key="3">
    <source>
        <dbReference type="Proteomes" id="UP000599009"/>
    </source>
</evidence>
<name>A0ABQ2EGN9_9GAMM</name>
<evidence type="ECO:0000256" key="1">
    <source>
        <dbReference type="SAM" id="Phobius"/>
    </source>
</evidence>
<organism evidence="2 3">
    <name type="scientific">Luteimonas terricola</name>
    <dbReference type="NCBI Taxonomy" id="645597"/>
    <lineage>
        <taxon>Bacteria</taxon>
        <taxon>Pseudomonadati</taxon>
        <taxon>Pseudomonadota</taxon>
        <taxon>Gammaproteobacteria</taxon>
        <taxon>Lysobacterales</taxon>
        <taxon>Lysobacteraceae</taxon>
        <taxon>Luteimonas</taxon>
    </lineage>
</organism>
<dbReference type="Proteomes" id="UP000599009">
    <property type="component" value="Unassembled WGS sequence"/>
</dbReference>
<protein>
    <recommendedName>
        <fullName evidence="4">DUF2892 domain-containing protein</fullName>
    </recommendedName>
</protein>
<sequence>MKRPVQELVSRLLVAVEALSPGRRKAVSLLTMLVAALGVLAVAWLGKVLAACLGALVLAAQLLVYLDTFHGVRPRRPTWLRRRTPIRIRQRPH</sequence>
<evidence type="ECO:0008006" key="4">
    <source>
        <dbReference type="Google" id="ProtNLM"/>
    </source>
</evidence>
<proteinExistence type="predicted"/>
<keyword evidence="1" id="KW-0472">Membrane</keyword>
<dbReference type="RefSeq" id="WP_132984718.1">
    <property type="nucleotide sequence ID" value="NZ_BMME01000001.1"/>
</dbReference>
<comment type="caution">
    <text evidence="2">The sequence shown here is derived from an EMBL/GenBank/DDBJ whole genome shotgun (WGS) entry which is preliminary data.</text>
</comment>
<keyword evidence="1" id="KW-1133">Transmembrane helix</keyword>
<accession>A0ABQ2EGN9</accession>
<reference evidence="3" key="1">
    <citation type="journal article" date="2019" name="Int. J. Syst. Evol. Microbiol.">
        <title>The Global Catalogue of Microorganisms (GCM) 10K type strain sequencing project: providing services to taxonomists for standard genome sequencing and annotation.</title>
        <authorList>
            <consortium name="The Broad Institute Genomics Platform"/>
            <consortium name="The Broad Institute Genome Sequencing Center for Infectious Disease"/>
            <person name="Wu L."/>
            <person name="Ma J."/>
        </authorList>
    </citation>
    <scope>NUCLEOTIDE SEQUENCE [LARGE SCALE GENOMIC DNA]</scope>
    <source>
        <strain evidence="3">CGMCC 1.8985</strain>
    </source>
</reference>
<gene>
    <name evidence="2" type="ORF">GCM10011394_17350</name>
</gene>
<feature type="transmembrane region" description="Helical" evidence="1">
    <location>
        <begin position="48"/>
        <end position="66"/>
    </location>
</feature>
<keyword evidence="1" id="KW-0812">Transmembrane</keyword>
<keyword evidence="3" id="KW-1185">Reference proteome</keyword>
<feature type="transmembrane region" description="Helical" evidence="1">
    <location>
        <begin position="26"/>
        <end position="42"/>
    </location>
</feature>
<evidence type="ECO:0000313" key="2">
    <source>
        <dbReference type="EMBL" id="GGK08502.1"/>
    </source>
</evidence>
<dbReference type="EMBL" id="BMME01000001">
    <property type="protein sequence ID" value="GGK08502.1"/>
    <property type="molecule type" value="Genomic_DNA"/>
</dbReference>